<feature type="domain" description="HTH marR-type" evidence="5">
    <location>
        <begin position="46"/>
        <end position="178"/>
    </location>
</feature>
<dbReference type="PANTHER" id="PTHR33164">
    <property type="entry name" value="TRANSCRIPTIONAL REGULATOR, MARR FAMILY"/>
    <property type="match status" value="1"/>
</dbReference>
<dbReference type="SMART" id="SM00347">
    <property type="entry name" value="HTH_MARR"/>
    <property type="match status" value="1"/>
</dbReference>
<dbReference type="InterPro" id="IPR036388">
    <property type="entry name" value="WH-like_DNA-bd_sf"/>
</dbReference>
<evidence type="ECO:0000256" key="2">
    <source>
        <dbReference type="ARBA" id="ARBA00023125"/>
    </source>
</evidence>
<dbReference type="Pfam" id="PF12802">
    <property type="entry name" value="MarR_2"/>
    <property type="match status" value="1"/>
</dbReference>
<dbReference type="InterPro" id="IPR000835">
    <property type="entry name" value="HTH_MarR-typ"/>
</dbReference>
<name>A0ABV7L8L9_9PROT</name>
<keyword evidence="2" id="KW-0238">DNA-binding</keyword>
<evidence type="ECO:0000313" key="6">
    <source>
        <dbReference type="EMBL" id="MFC3230784.1"/>
    </source>
</evidence>
<organism evidence="6 7">
    <name type="scientific">Marinibaculum pumilum</name>
    <dbReference type="NCBI Taxonomy" id="1766165"/>
    <lineage>
        <taxon>Bacteria</taxon>
        <taxon>Pseudomonadati</taxon>
        <taxon>Pseudomonadota</taxon>
        <taxon>Alphaproteobacteria</taxon>
        <taxon>Rhodospirillales</taxon>
        <taxon>Rhodospirillaceae</taxon>
        <taxon>Marinibaculum</taxon>
    </lineage>
</organism>
<dbReference type="EMBL" id="JBHRTR010000048">
    <property type="protein sequence ID" value="MFC3230784.1"/>
    <property type="molecule type" value="Genomic_DNA"/>
</dbReference>
<sequence>MPARSNQAGSGRGDIRRGGSPGERPGEHPGEHPGERRPAAGRSQPGTYLDYVLAQASERIRRDLSAAIARHGLPLEIWHILTLLQDGRGRAMGEVAEVALLSLPTATRTVDRMVAEALVYRAPDPEDRRRVLVLISDKGRALWRKVKRDADRHQKAVIARFGDDWVQELIAKLDELATGEGGDRA</sequence>
<feature type="region of interest" description="Disordered" evidence="4">
    <location>
        <begin position="1"/>
        <end position="45"/>
    </location>
</feature>
<dbReference type="PROSITE" id="PS50995">
    <property type="entry name" value="HTH_MARR_2"/>
    <property type="match status" value="1"/>
</dbReference>
<dbReference type="PANTHER" id="PTHR33164:SF64">
    <property type="entry name" value="TRANSCRIPTIONAL REGULATOR SLYA"/>
    <property type="match status" value="1"/>
</dbReference>
<comment type="caution">
    <text evidence="6">The sequence shown here is derived from an EMBL/GenBank/DDBJ whole genome shotgun (WGS) entry which is preliminary data.</text>
</comment>
<dbReference type="InterPro" id="IPR036390">
    <property type="entry name" value="WH_DNA-bd_sf"/>
</dbReference>
<dbReference type="SUPFAM" id="SSF46785">
    <property type="entry name" value="Winged helix' DNA-binding domain"/>
    <property type="match status" value="1"/>
</dbReference>
<evidence type="ECO:0000256" key="4">
    <source>
        <dbReference type="SAM" id="MobiDB-lite"/>
    </source>
</evidence>
<dbReference type="InterPro" id="IPR039422">
    <property type="entry name" value="MarR/SlyA-like"/>
</dbReference>
<evidence type="ECO:0000256" key="1">
    <source>
        <dbReference type="ARBA" id="ARBA00023015"/>
    </source>
</evidence>
<keyword evidence="7" id="KW-1185">Reference proteome</keyword>
<accession>A0ABV7L8L9</accession>
<keyword evidence="3" id="KW-0804">Transcription</keyword>
<reference evidence="7" key="1">
    <citation type="journal article" date="2019" name="Int. J. Syst. Evol. Microbiol.">
        <title>The Global Catalogue of Microorganisms (GCM) 10K type strain sequencing project: providing services to taxonomists for standard genome sequencing and annotation.</title>
        <authorList>
            <consortium name="The Broad Institute Genomics Platform"/>
            <consortium name="The Broad Institute Genome Sequencing Center for Infectious Disease"/>
            <person name="Wu L."/>
            <person name="Ma J."/>
        </authorList>
    </citation>
    <scope>NUCLEOTIDE SEQUENCE [LARGE SCALE GENOMIC DNA]</scope>
    <source>
        <strain evidence="7">KCTC 42964</strain>
    </source>
</reference>
<dbReference type="Gene3D" id="1.10.10.10">
    <property type="entry name" value="Winged helix-like DNA-binding domain superfamily/Winged helix DNA-binding domain"/>
    <property type="match status" value="1"/>
</dbReference>
<feature type="compositionally biased region" description="Basic and acidic residues" evidence="4">
    <location>
        <begin position="24"/>
        <end position="38"/>
    </location>
</feature>
<evidence type="ECO:0000256" key="3">
    <source>
        <dbReference type="ARBA" id="ARBA00023163"/>
    </source>
</evidence>
<gene>
    <name evidence="6" type="ORF">ACFOGJ_26290</name>
</gene>
<dbReference type="RefSeq" id="WP_379906230.1">
    <property type="nucleotide sequence ID" value="NZ_JBHRTR010000048.1"/>
</dbReference>
<keyword evidence="1" id="KW-0805">Transcription regulation</keyword>
<evidence type="ECO:0000313" key="7">
    <source>
        <dbReference type="Proteomes" id="UP001595528"/>
    </source>
</evidence>
<dbReference type="Proteomes" id="UP001595528">
    <property type="component" value="Unassembled WGS sequence"/>
</dbReference>
<evidence type="ECO:0000259" key="5">
    <source>
        <dbReference type="PROSITE" id="PS50995"/>
    </source>
</evidence>
<protein>
    <submittedName>
        <fullName evidence="6">MarR family winged helix-turn-helix transcriptional regulator</fullName>
    </submittedName>
</protein>
<proteinExistence type="predicted"/>